<dbReference type="PANTHER" id="PTHR23028:SF131">
    <property type="entry name" value="BLR2367 PROTEIN"/>
    <property type="match status" value="1"/>
</dbReference>
<feature type="transmembrane region" description="Helical" evidence="1">
    <location>
        <begin position="12"/>
        <end position="32"/>
    </location>
</feature>
<evidence type="ECO:0000313" key="4">
    <source>
        <dbReference type="Proteomes" id="UP000198432"/>
    </source>
</evidence>
<keyword evidence="1" id="KW-0812">Transmembrane</keyword>
<feature type="transmembrane region" description="Helical" evidence="1">
    <location>
        <begin position="142"/>
        <end position="166"/>
    </location>
</feature>
<keyword evidence="3" id="KW-0378">Hydrolase</keyword>
<keyword evidence="3" id="KW-0012">Acyltransferase</keyword>
<evidence type="ECO:0000313" key="3">
    <source>
        <dbReference type="EMBL" id="SNS81129.1"/>
    </source>
</evidence>
<feature type="transmembrane region" description="Helical" evidence="1">
    <location>
        <begin position="100"/>
        <end position="122"/>
    </location>
</feature>
<dbReference type="GO" id="GO:0016747">
    <property type="term" value="F:acyltransferase activity, transferring groups other than amino-acyl groups"/>
    <property type="evidence" value="ECO:0007669"/>
    <property type="project" value="InterPro"/>
</dbReference>
<keyword evidence="4" id="KW-1185">Reference proteome</keyword>
<proteinExistence type="predicted"/>
<dbReference type="Pfam" id="PF01757">
    <property type="entry name" value="Acyl_transf_3"/>
    <property type="match status" value="1"/>
</dbReference>
<feature type="transmembrane region" description="Helical" evidence="1">
    <location>
        <begin position="334"/>
        <end position="354"/>
    </location>
</feature>
<dbReference type="Proteomes" id="UP000198432">
    <property type="component" value="Unassembled WGS sequence"/>
</dbReference>
<feature type="transmembrane region" description="Helical" evidence="1">
    <location>
        <begin position="52"/>
        <end position="79"/>
    </location>
</feature>
<dbReference type="GO" id="GO:0016020">
    <property type="term" value="C:membrane"/>
    <property type="evidence" value="ECO:0007669"/>
    <property type="project" value="TreeGrafter"/>
</dbReference>
<name>A0A239HIA7_9BACT</name>
<feature type="transmembrane region" description="Helical" evidence="1">
    <location>
        <begin position="173"/>
        <end position="190"/>
    </location>
</feature>
<dbReference type="EMBL" id="FZOQ01000014">
    <property type="protein sequence ID" value="SNS81129.1"/>
    <property type="molecule type" value="Genomic_DNA"/>
</dbReference>
<dbReference type="RefSeq" id="WP_089320046.1">
    <property type="nucleotide sequence ID" value="NZ_FZOQ01000014.1"/>
</dbReference>
<feature type="domain" description="Acyltransferase 3" evidence="2">
    <location>
        <begin position="9"/>
        <end position="340"/>
    </location>
</feature>
<evidence type="ECO:0000256" key="1">
    <source>
        <dbReference type="SAM" id="Phobius"/>
    </source>
</evidence>
<keyword evidence="1" id="KW-0472">Membrane</keyword>
<protein>
    <submittedName>
        <fullName evidence="3">Peptidoglycan/LPS O-acetylase OafA/YrhL, contains acyltransferase and SGNH-hydrolase domains</fullName>
    </submittedName>
</protein>
<dbReference type="GO" id="GO:0000271">
    <property type="term" value="P:polysaccharide biosynthetic process"/>
    <property type="evidence" value="ECO:0007669"/>
    <property type="project" value="TreeGrafter"/>
</dbReference>
<reference evidence="4" key="1">
    <citation type="submission" date="2017-06" db="EMBL/GenBank/DDBJ databases">
        <authorList>
            <person name="Varghese N."/>
            <person name="Submissions S."/>
        </authorList>
    </citation>
    <scope>NUCLEOTIDE SEQUENCE [LARGE SCALE GENOMIC DNA]</scope>
    <source>
        <strain evidence="4">NKM1</strain>
    </source>
</reference>
<gene>
    <name evidence="3" type="ORF">SAMN06296052_1141</name>
</gene>
<dbReference type="InterPro" id="IPR050879">
    <property type="entry name" value="Acyltransferase_3"/>
</dbReference>
<keyword evidence="3" id="KW-0808">Transferase</keyword>
<organism evidence="3 4">
    <name type="scientific">Pontibacter ummariensis</name>
    <dbReference type="NCBI Taxonomy" id="1610492"/>
    <lineage>
        <taxon>Bacteria</taxon>
        <taxon>Pseudomonadati</taxon>
        <taxon>Bacteroidota</taxon>
        <taxon>Cytophagia</taxon>
        <taxon>Cytophagales</taxon>
        <taxon>Hymenobacteraceae</taxon>
        <taxon>Pontibacter</taxon>
    </lineage>
</organism>
<dbReference type="AlphaFoldDB" id="A0A239HIA7"/>
<accession>A0A239HIA7</accession>
<feature type="transmembrane region" description="Helical" evidence="1">
    <location>
        <begin position="282"/>
        <end position="301"/>
    </location>
</feature>
<feature type="transmembrane region" description="Helical" evidence="1">
    <location>
        <begin position="252"/>
        <end position="270"/>
    </location>
</feature>
<sequence length="386" mass="45097">MERDTDYIEKIDVVRAVACLMVFLYHACQVAFPSFLTVYDGLFLDYQSMPKLSLLLAFSPVGFGWSGVPLFLLISGFLIHYGYLQKGTPLDIAAFINRRFWRIYPVYLLVMLFFAITVSNPVNRWDIVSHLLLIHNWDQTTIFSINPSLWSLALEFQLYMLFPLFLYIRNRVGINKTLLLLSILAVVFSFGDMEDWTTRLSLMRMWVIWGMGAWLAERYVSGCGIPRLNRWQLAGVLMLVVSIKFFNFYKVWDYHAFSCFYLLALGAYLSKPVKKLNRVTRPVYKVAVWFGLISYSVYLIHQPFLPQLIRYFVDQWQDRFSLPPTVTFYFSKGMAIGFILLIVSAVAYTLYTFLELESVKWGRAFFKKFILPYRKKAASARDLIKV</sequence>
<dbReference type="PANTHER" id="PTHR23028">
    <property type="entry name" value="ACETYLTRANSFERASE"/>
    <property type="match status" value="1"/>
</dbReference>
<keyword evidence="1" id="KW-1133">Transmembrane helix</keyword>
<dbReference type="GO" id="GO:0016787">
    <property type="term" value="F:hydrolase activity"/>
    <property type="evidence" value="ECO:0007669"/>
    <property type="project" value="UniProtKB-KW"/>
</dbReference>
<evidence type="ECO:0000259" key="2">
    <source>
        <dbReference type="Pfam" id="PF01757"/>
    </source>
</evidence>
<dbReference type="InterPro" id="IPR002656">
    <property type="entry name" value="Acyl_transf_3_dom"/>
</dbReference>
<dbReference type="OrthoDB" id="290051at2"/>